<gene>
    <name evidence="1" type="ORF">EHS25_008296</name>
</gene>
<dbReference type="OrthoDB" id="10377129at2759"/>
<proteinExistence type="predicted"/>
<evidence type="ECO:0000313" key="1">
    <source>
        <dbReference type="EMBL" id="RSH92850.1"/>
    </source>
</evidence>
<dbReference type="Proteomes" id="UP000279259">
    <property type="component" value="Unassembled WGS sequence"/>
</dbReference>
<protein>
    <submittedName>
        <fullName evidence="1">Uncharacterized protein</fullName>
    </submittedName>
</protein>
<sequence length="90" mass="9634">MFRGAHSGDLRGTDTPPAFARAAKWADAQNEFDDGLDHLAVHLDSSPHADHVASVTQTTTTTSVTTTTADDTMSTVKDGLREAYDKVGSW</sequence>
<keyword evidence="2" id="KW-1185">Reference proteome</keyword>
<organism evidence="1 2">
    <name type="scientific">Saitozyma podzolica</name>
    <dbReference type="NCBI Taxonomy" id="1890683"/>
    <lineage>
        <taxon>Eukaryota</taxon>
        <taxon>Fungi</taxon>
        <taxon>Dikarya</taxon>
        <taxon>Basidiomycota</taxon>
        <taxon>Agaricomycotina</taxon>
        <taxon>Tremellomycetes</taxon>
        <taxon>Tremellales</taxon>
        <taxon>Trimorphomycetaceae</taxon>
        <taxon>Saitozyma</taxon>
    </lineage>
</organism>
<dbReference type="EMBL" id="RSCD01000005">
    <property type="protein sequence ID" value="RSH92850.1"/>
    <property type="molecule type" value="Genomic_DNA"/>
</dbReference>
<name>A0A427YP65_9TREE</name>
<reference evidence="1 2" key="1">
    <citation type="submission" date="2018-11" db="EMBL/GenBank/DDBJ databases">
        <title>Genome sequence of Saitozyma podzolica DSM 27192.</title>
        <authorList>
            <person name="Aliyu H."/>
            <person name="Gorte O."/>
            <person name="Ochsenreither K."/>
        </authorList>
    </citation>
    <scope>NUCLEOTIDE SEQUENCE [LARGE SCALE GENOMIC DNA]</scope>
    <source>
        <strain evidence="1 2">DSM 27192</strain>
    </source>
</reference>
<accession>A0A427YP65</accession>
<dbReference type="AlphaFoldDB" id="A0A427YP65"/>
<comment type="caution">
    <text evidence="1">The sequence shown here is derived from an EMBL/GenBank/DDBJ whole genome shotgun (WGS) entry which is preliminary data.</text>
</comment>
<evidence type="ECO:0000313" key="2">
    <source>
        <dbReference type="Proteomes" id="UP000279259"/>
    </source>
</evidence>